<dbReference type="SMART" id="SM00195">
    <property type="entry name" value="DSPc"/>
    <property type="match status" value="1"/>
</dbReference>
<dbReference type="GO" id="GO:0004651">
    <property type="term" value="F:polynucleotide 5'-phosphatase activity"/>
    <property type="evidence" value="ECO:0007669"/>
    <property type="project" value="TreeGrafter"/>
</dbReference>
<feature type="compositionally biased region" description="Basic and acidic residues" evidence="12">
    <location>
        <begin position="274"/>
        <end position="352"/>
    </location>
</feature>
<keyword evidence="3" id="KW-0378">Hydrolase</keyword>
<evidence type="ECO:0000256" key="10">
    <source>
        <dbReference type="ARBA" id="ARBA00076572"/>
    </source>
</evidence>
<dbReference type="PANTHER" id="PTHR10367">
    <property type="entry name" value="MRNA-CAPPING ENZYME"/>
    <property type="match status" value="1"/>
</dbReference>
<dbReference type="InterPro" id="IPR016130">
    <property type="entry name" value="Tyr_Pase_AS"/>
</dbReference>
<comment type="subunit">
    <text evidence="8">Monomer. May interact with SFRS7 and SFRS9/SRP30C.</text>
</comment>
<feature type="domain" description="Tyrosine specific protein phosphatases" evidence="14">
    <location>
        <begin position="106"/>
        <end position="175"/>
    </location>
</feature>
<evidence type="ECO:0000256" key="6">
    <source>
        <dbReference type="ARBA" id="ARBA00023242"/>
    </source>
</evidence>
<evidence type="ECO:0000256" key="5">
    <source>
        <dbReference type="ARBA" id="ARBA00022912"/>
    </source>
</evidence>
<reference evidence="15" key="2">
    <citation type="submission" date="2025-09" db="UniProtKB">
        <authorList>
            <consortium name="Ensembl"/>
        </authorList>
    </citation>
    <scope>IDENTIFICATION</scope>
</reference>
<evidence type="ECO:0000259" key="14">
    <source>
        <dbReference type="PROSITE" id="PS50056"/>
    </source>
</evidence>
<evidence type="ECO:0000256" key="3">
    <source>
        <dbReference type="ARBA" id="ARBA00022801"/>
    </source>
</evidence>
<dbReference type="Ensembl" id="ENSCRFT00000008606.1">
    <property type="protein sequence ID" value="ENSCRFP00000008310.1"/>
    <property type="gene ID" value="ENSCRFG00000006526.1"/>
</dbReference>
<dbReference type="Pfam" id="PF00782">
    <property type="entry name" value="DSPc"/>
    <property type="match status" value="1"/>
</dbReference>
<protein>
    <recommendedName>
        <fullName evidence="9">RNA/RNP complex-1-interacting phosphatase</fullName>
    </recommendedName>
    <alternativeName>
        <fullName evidence="10">Dual specificity protein phosphatase 11</fullName>
    </alternativeName>
    <alternativeName>
        <fullName evidence="11">Phosphatase that interacts with RNA/RNP complex 1</fullName>
    </alternativeName>
</protein>
<organism evidence="15 16">
    <name type="scientific">Cyanoderma ruficeps</name>
    <name type="common">rufous-capped babbler</name>
    <dbReference type="NCBI Taxonomy" id="181631"/>
    <lineage>
        <taxon>Eukaryota</taxon>
        <taxon>Metazoa</taxon>
        <taxon>Chordata</taxon>
        <taxon>Craniata</taxon>
        <taxon>Vertebrata</taxon>
        <taxon>Euteleostomi</taxon>
        <taxon>Archelosauria</taxon>
        <taxon>Archosauria</taxon>
        <taxon>Dinosauria</taxon>
        <taxon>Saurischia</taxon>
        <taxon>Theropoda</taxon>
        <taxon>Coelurosauria</taxon>
        <taxon>Aves</taxon>
        <taxon>Neognathae</taxon>
        <taxon>Neoaves</taxon>
        <taxon>Telluraves</taxon>
        <taxon>Australaves</taxon>
        <taxon>Passeriformes</taxon>
        <taxon>Sylvioidea</taxon>
        <taxon>Timaliidae</taxon>
        <taxon>Cyanoderma</taxon>
    </lineage>
</organism>
<accession>A0A8C3QMF4</accession>
<reference evidence="15" key="1">
    <citation type="submission" date="2025-08" db="UniProtKB">
        <authorList>
            <consortium name="Ensembl"/>
        </authorList>
    </citation>
    <scope>IDENTIFICATION</scope>
</reference>
<dbReference type="InterPro" id="IPR020422">
    <property type="entry name" value="TYR_PHOSPHATASE_DUAL_dom"/>
</dbReference>
<evidence type="ECO:0000259" key="13">
    <source>
        <dbReference type="PROSITE" id="PS50054"/>
    </source>
</evidence>
<evidence type="ECO:0000256" key="2">
    <source>
        <dbReference type="ARBA" id="ARBA00008601"/>
    </source>
</evidence>
<feature type="domain" description="Tyrosine-protein phosphatase" evidence="13">
    <location>
        <begin position="39"/>
        <end position="186"/>
    </location>
</feature>
<evidence type="ECO:0000313" key="16">
    <source>
        <dbReference type="Proteomes" id="UP000694396"/>
    </source>
</evidence>
<evidence type="ECO:0000313" key="15">
    <source>
        <dbReference type="Ensembl" id="ENSCRFP00000008310.1"/>
    </source>
</evidence>
<dbReference type="SUPFAM" id="SSF52799">
    <property type="entry name" value="(Phosphotyrosine protein) phosphatases II"/>
    <property type="match status" value="1"/>
</dbReference>
<dbReference type="GO" id="GO:0004721">
    <property type="term" value="F:phosphoprotein phosphatase activity"/>
    <property type="evidence" value="ECO:0007669"/>
    <property type="project" value="UniProtKB-KW"/>
</dbReference>
<dbReference type="InterPro" id="IPR029021">
    <property type="entry name" value="Prot-tyrosine_phosphatase-like"/>
</dbReference>
<feature type="compositionally biased region" description="Basic and acidic residues" evidence="12">
    <location>
        <begin position="363"/>
        <end position="377"/>
    </location>
</feature>
<dbReference type="PROSITE" id="PS50056">
    <property type="entry name" value="TYR_PHOSPHATASE_2"/>
    <property type="match status" value="1"/>
</dbReference>
<dbReference type="PROSITE" id="PS50054">
    <property type="entry name" value="TYR_PHOSPHATASE_DUAL"/>
    <property type="match status" value="1"/>
</dbReference>
<dbReference type="InterPro" id="IPR051029">
    <property type="entry name" value="mRNA_Capping_Enz/RNA_Phosphat"/>
</dbReference>
<dbReference type="PROSITE" id="PS00383">
    <property type="entry name" value="TYR_PHOSPHATASE_1"/>
    <property type="match status" value="1"/>
</dbReference>
<evidence type="ECO:0000256" key="8">
    <source>
        <dbReference type="ARBA" id="ARBA00065987"/>
    </source>
</evidence>
<dbReference type="Proteomes" id="UP000694396">
    <property type="component" value="Unplaced"/>
</dbReference>
<keyword evidence="16" id="KW-1185">Reference proteome</keyword>
<dbReference type="PANTHER" id="PTHR10367:SF18">
    <property type="entry name" value="RNA_RNP COMPLEX-1-INTERACTING PHOSPHATASE"/>
    <property type="match status" value="1"/>
</dbReference>
<dbReference type="InterPro" id="IPR000340">
    <property type="entry name" value="Dual-sp_phosphatase_cat-dom"/>
</dbReference>
<feature type="region of interest" description="Disordered" evidence="12">
    <location>
        <begin position="274"/>
        <end position="436"/>
    </location>
</feature>
<evidence type="ECO:0000256" key="1">
    <source>
        <dbReference type="ARBA" id="ARBA00004123"/>
    </source>
</evidence>
<evidence type="ECO:0000256" key="7">
    <source>
        <dbReference type="ARBA" id="ARBA00054725"/>
    </source>
</evidence>
<keyword evidence="5" id="KW-0904">Protein phosphatase</keyword>
<feature type="region of interest" description="Disordered" evidence="12">
    <location>
        <begin position="194"/>
        <end position="250"/>
    </location>
</feature>
<comment type="subcellular location">
    <subcellularLocation>
        <location evidence="1">Nucleus</location>
    </subcellularLocation>
</comment>
<dbReference type="CDD" id="cd17665">
    <property type="entry name" value="DSP_DUSP11"/>
    <property type="match status" value="1"/>
</dbReference>
<dbReference type="Gene3D" id="3.90.190.10">
    <property type="entry name" value="Protein tyrosine phosphatase superfamily"/>
    <property type="match status" value="1"/>
</dbReference>
<proteinExistence type="inferred from homology"/>
<comment type="similarity">
    <text evidence="2">Belongs to the protein-tyrosine phosphatase family. Non-receptor class dual specificity subfamily.</text>
</comment>
<keyword evidence="4" id="KW-0694">RNA-binding</keyword>
<dbReference type="InterPro" id="IPR000387">
    <property type="entry name" value="Tyr_Pase_dom"/>
</dbReference>
<evidence type="ECO:0000256" key="11">
    <source>
        <dbReference type="ARBA" id="ARBA00080235"/>
    </source>
</evidence>
<evidence type="ECO:0000256" key="9">
    <source>
        <dbReference type="ARBA" id="ARBA00068666"/>
    </source>
</evidence>
<dbReference type="GO" id="GO:0003723">
    <property type="term" value="F:RNA binding"/>
    <property type="evidence" value="ECO:0007669"/>
    <property type="project" value="UniProtKB-KW"/>
</dbReference>
<dbReference type="AlphaFoldDB" id="A0A8C3QMF4"/>
<dbReference type="GO" id="GO:0005634">
    <property type="term" value="C:nucleus"/>
    <property type="evidence" value="ECO:0007669"/>
    <property type="project" value="UniProtKB-SubCell"/>
</dbReference>
<comment type="function">
    <text evidence="7">Possesses RNA 5'-triphosphatase and diphosphatase activities, but displays a poor protein-tyrosine phosphatase activity. In addition, has phosphatase activity with ATP, ADP and O-methylfluorescein phosphate (in vitro). Binds to RNA. May participate in nuclear mRNA metabolism.</text>
</comment>
<name>A0A8C3QMF4_9PASS</name>
<keyword evidence="6" id="KW-0539">Nucleus</keyword>
<evidence type="ECO:0000256" key="4">
    <source>
        <dbReference type="ARBA" id="ARBA00022884"/>
    </source>
</evidence>
<sequence length="436" mass="51638">MAGRGASRVPERWTDYIPLGCRMPGTRFIAFKVPLKKSFDQNLLPEERFSPHDLIRKVKEQKEELGLIIDLTYTTRYYGREELPPTLRYSKILTMGHEIPNRKTILRFKYLVKRFLTHNKDNDKLIGVHCTHGLNRTGYLVCRYLIDVEGMEPNAAIELFNKSRGHPIERTNYIQDLQKRTLKKSSCELKNLGSDLVRKKGSAPAKPQKQLGKQHPSQAPLAVPRNPGSTKKKPQPDPTAQGQPWELGHSHGALGHRQLQQKQLKKLEQRQLEQKEQKKLEKRQQKKLEQRQQKKLEQKEQNHLEQRQQKKLKHVDQNHLEQRQLEKQNHLEQRQQKKLKHLEQRQLEKQNDLEQGQQKKLKHLEQNHLEQRQENYLEQRQPCSLAPRNCWLSPHPKKKSKELFPTQSPQAWLPQEPSPARKRRRRKHELKEQEMS</sequence>
<evidence type="ECO:0000256" key="12">
    <source>
        <dbReference type="SAM" id="MobiDB-lite"/>
    </source>
</evidence>
<dbReference type="FunFam" id="3.90.190.10:FF:000064">
    <property type="entry name" value="RNA/RNP complex-1-interacting phosphatase homolog"/>
    <property type="match status" value="1"/>
</dbReference>